<organism evidence="1">
    <name type="scientific">Anguilla anguilla</name>
    <name type="common">European freshwater eel</name>
    <name type="synonym">Muraena anguilla</name>
    <dbReference type="NCBI Taxonomy" id="7936"/>
    <lineage>
        <taxon>Eukaryota</taxon>
        <taxon>Metazoa</taxon>
        <taxon>Chordata</taxon>
        <taxon>Craniata</taxon>
        <taxon>Vertebrata</taxon>
        <taxon>Euteleostomi</taxon>
        <taxon>Actinopterygii</taxon>
        <taxon>Neopterygii</taxon>
        <taxon>Teleostei</taxon>
        <taxon>Anguilliformes</taxon>
        <taxon>Anguillidae</taxon>
        <taxon>Anguilla</taxon>
    </lineage>
</organism>
<name>A0A0E9QKZ0_ANGAN</name>
<proteinExistence type="predicted"/>
<dbReference type="EMBL" id="GBXM01091148">
    <property type="protein sequence ID" value="JAH17429.1"/>
    <property type="molecule type" value="Transcribed_RNA"/>
</dbReference>
<reference evidence="1" key="1">
    <citation type="submission" date="2014-11" db="EMBL/GenBank/DDBJ databases">
        <authorList>
            <person name="Amaro Gonzalez C."/>
        </authorList>
    </citation>
    <scope>NUCLEOTIDE SEQUENCE</scope>
</reference>
<protein>
    <submittedName>
        <fullName evidence="1">Uncharacterized protein</fullName>
    </submittedName>
</protein>
<sequence>MNSVLETGSSFPLPLVLRQEVGVLVTLGQVGVPGRVFVLESTQVHLRDVVRPRLKGHKGTRFWCAD</sequence>
<reference evidence="1" key="2">
    <citation type="journal article" date="2015" name="Fish Shellfish Immunol.">
        <title>Early steps in the European eel (Anguilla anguilla)-Vibrio vulnificus interaction in the gills: Role of the RtxA13 toxin.</title>
        <authorList>
            <person name="Callol A."/>
            <person name="Pajuelo D."/>
            <person name="Ebbesson L."/>
            <person name="Teles M."/>
            <person name="MacKenzie S."/>
            <person name="Amaro C."/>
        </authorList>
    </citation>
    <scope>NUCLEOTIDE SEQUENCE</scope>
</reference>
<dbReference type="AlphaFoldDB" id="A0A0E9QKZ0"/>
<evidence type="ECO:0000313" key="1">
    <source>
        <dbReference type="EMBL" id="JAH17429.1"/>
    </source>
</evidence>
<accession>A0A0E9QKZ0</accession>